<organism evidence="14">
    <name type="scientific">freshwater metagenome</name>
    <dbReference type="NCBI Taxonomy" id="449393"/>
    <lineage>
        <taxon>unclassified sequences</taxon>
        <taxon>metagenomes</taxon>
        <taxon>ecological metagenomes</taxon>
    </lineage>
</organism>
<dbReference type="GO" id="GO:0050511">
    <property type="term" value="F:undecaprenyldiphospho-muramoylpentapeptide beta-N-acetylglucosaminyltransferase activity"/>
    <property type="evidence" value="ECO:0007669"/>
    <property type="project" value="InterPro"/>
</dbReference>
<evidence type="ECO:0000256" key="3">
    <source>
        <dbReference type="ARBA" id="ARBA00022676"/>
    </source>
</evidence>
<reference evidence="14" key="1">
    <citation type="submission" date="2020-05" db="EMBL/GenBank/DDBJ databases">
        <authorList>
            <person name="Chiriac C."/>
            <person name="Salcher M."/>
            <person name="Ghai R."/>
            <person name="Kavagutti S V."/>
        </authorList>
    </citation>
    <scope>NUCLEOTIDE SEQUENCE</scope>
</reference>
<keyword evidence="8" id="KW-0131">Cell cycle</keyword>
<dbReference type="GO" id="GO:0008360">
    <property type="term" value="P:regulation of cell shape"/>
    <property type="evidence" value="ECO:0007669"/>
    <property type="project" value="UniProtKB-KW"/>
</dbReference>
<feature type="domain" description="Glycosyl transferase family 28 C-terminal" evidence="12">
    <location>
        <begin position="199"/>
        <end position="365"/>
    </location>
</feature>
<protein>
    <submittedName>
        <fullName evidence="14">Unannotated protein</fullName>
    </submittedName>
</protein>
<evidence type="ECO:0000256" key="6">
    <source>
        <dbReference type="ARBA" id="ARBA00022984"/>
    </source>
</evidence>
<dbReference type="GO" id="GO:0005975">
    <property type="term" value="P:carbohydrate metabolic process"/>
    <property type="evidence" value="ECO:0007669"/>
    <property type="project" value="InterPro"/>
</dbReference>
<feature type="domain" description="Glycosyltransferase family 28 N-terminal" evidence="11">
    <location>
        <begin position="13"/>
        <end position="150"/>
    </location>
</feature>
<evidence type="ECO:0000256" key="5">
    <source>
        <dbReference type="ARBA" id="ARBA00022960"/>
    </source>
</evidence>
<evidence type="ECO:0000256" key="10">
    <source>
        <dbReference type="SAM" id="Phobius"/>
    </source>
</evidence>
<dbReference type="AlphaFoldDB" id="A0A6J7I6U1"/>
<evidence type="ECO:0000256" key="9">
    <source>
        <dbReference type="ARBA" id="ARBA00023316"/>
    </source>
</evidence>
<dbReference type="InterPro" id="IPR007235">
    <property type="entry name" value="Glyco_trans_28_C"/>
</dbReference>
<keyword evidence="10" id="KW-1133">Transmembrane helix</keyword>
<dbReference type="PANTHER" id="PTHR21015">
    <property type="entry name" value="UDP-N-ACETYLGLUCOSAMINE--N-ACETYLMURAMYL-(PENTAPEPTIDE) PYROPHOSPHORYL-UNDECAPRENOL N-ACETYLGLUCOSAMINE TRANSFERASE 1"/>
    <property type="match status" value="1"/>
</dbReference>
<feature type="transmembrane region" description="Helical" evidence="10">
    <location>
        <begin position="12"/>
        <end position="34"/>
    </location>
</feature>
<evidence type="ECO:0000259" key="12">
    <source>
        <dbReference type="Pfam" id="PF04101"/>
    </source>
</evidence>
<feature type="transmembrane region" description="Helical" evidence="10">
    <location>
        <begin position="105"/>
        <end position="124"/>
    </location>
</feature>
<proteinExistence type="inferred from homology"/>
<evidence type="ECO:0000256" key="7">
    <source>
        <dbReference type="ARBA" id="ARBA00023136"/>
    </source>
</evidence>
<dbReference type="GO" id="GO:0009252">
    <property type="term" value="P:peptidoglycan biosynthetic process"/>
    <property type="evidence" value="ECO:0007669"/>
    <property type="project" value="UniProtKB-KW"/>
</dbReference>
<dbReference type="Gene3D" id="3.40.50.2000">
    <property type="entry name" value="Glycogen Phosphorylase B"/>
    <property type="match status" value="2"/>
</dbReference>
<dbReference type="GO" id="GO:0071555">
    <property type="term" value="P:cell wall organization"/>
    <property type="evidence" value="ECO:0007669"/>
    <property type="project" value="UniProtKB-KW"/>
</dbReference>
<feature type="transmembrane region" description="Helical" evidence="10">
    <location>
        <begin position="81"/>
        <end position="98"/>
    </location>
</feature>
<dbReference type="NCBIfam" id="TIGR01133">
    <property type="entry name" value="murG"/>
    <property type="match status" value="1"/>
</dbReference>
<keyword evidence="3" id="KW-0328">Glycosyltransferase</keyword>
<keyword evidence="1" id="KW-1003">Cell membrane</keyword>
<evidence type="ECO:0000313" key="14">
    <source>
        <dbReference type="EMBL" id="CAB4926723.1"/>
    </source>
</evidence>
<evidence type="ECO:0000256" key="4">
    <source>
        <dbReference type="ARBA" id="ARBA00022679"/>
    </source>
</evidence>
<evidence type="ECO:0000259" key="11">
    <source>
        <dbReference type="Pfam" id="PF03033"/>
    </source>
</evidence>
<evidence type="ECO:0000256" key="2">
    <source>
        <dbReference type="ARBA" id="ARBA00022618"/>
    </source>
</evidence>
<gene>
    <name evidence="13" type="ORF">UFOPK1392_00912</name>
    <name evidence="14" type="ORF">UFOPK3733_00423</name>
</gene>
<dbReference type="Pfam" id="PF03033">
    <property type="entry name" value="Glyco_transf_28"/>
    <property type="match status" value="1"/>
</dbReference>
<dbReference type="InterPro" id="IPR004276">
    <property type="entry name" value="GlycoTrans_28_N"/>
</dbReference>
<accession>A0A6J7I6U1</accession>
<dbReference type="EMBL" id="CAEMXZ010000029">
    <property type="protein sequence ID" value="CAB4323162.1"/>
    <property type="molecule type" value="Genomic_DNA"/>
</dbReference>
<dbReference type="Pfam" id="PF04101">
    <property type="entry name" value="Glyco_tran_28_C"/>
    <property type="match status" value="1"/>
</dbReference>
<dbReference type="PANTHER" id="PTHR21015:SF22">
    <property type="entry name" value="GLYCOSYLTRANSFERASE"/>
    <property type="match status" value="1"/>
</dbReference>
<keyword evidence="9" id="KW-0961">Cell wall biogenesis/degradation</keyword>
<dbReference type="HAMAP" id="MF_00033">
    <property type="entry name" value="MurG"/>
    <property type="match status" value="1"/>
</dbReference>
<keyword evidence="10" id="KW-0812">Transmembrane</keyword>
<dbReference type="SUPFAM" id="SSF53756">
    <property type="entry name" value="UDP-Glycosyltransferase/glycogen phosphorylase"/>
    <property type="match status" value="1"/>
</dbReference>
<dbReference type="InterPro" id="IPR006009">
    <property type="entry name" value="GlcNAc_MurG"/>
</dbReference>
<dbReference type="CDD" id="cd03785">
    <property type="entry name" value="GT28_MurG"/>
    <property type="match status" value="1"/>
</dbReference>
<dbReference type="EMBL" id="CAFBNC010000012">
    <property type="protein sequence ID" value="CAB4926723.1"/>
    <property type="molecule type" value="Genomic_DNA"/>
</dbReference>
<dbReference type="GO" id="GO:0051301">
    <property type="term" value="P:cell division"/>
    <property type="evidence" value="ECO:0007669"/>
    <property type="project" value="UniProtKB-KW"/>
</dbReference>
<evidence type="ECO:0000313" key="13">
    <source>
        <dbReference type="EMBL" id="CAB4323162.1"/>
    </source>
</evidence>
<sequence length="377" mass="39448">MGRRSEETPTFALIAGGGTAGHLLPGLAVARALVAAGKPSSSIHFVGSERGLETTVVPDAGFTLTALPGRGIQRRLTLENISAIIGLLRAVFASIRLVRRRRPRVVLIVGGYASVSCAVAAIIWRVPIVVAEQNAVAGAVNRLAGRFAKVCAVAFPGTDLPRSVVTGNPVRAEVLAVDRQRDRASARSALGIPVDRTLIAVVAGSLGARSVNGAVREALASWADRGDLAIRHVIGRRDWEIMKDPPIALPSDGLLYETIEYEQRMDLVYAAADLLIGRAGGTTVAELAEVGLPGVLVPLPGAPRDHQSANARALVGAGAAIRIPNAELDGARLVREIQPLLDNPATLDAMAQAAGRLARPDAAARVAELLQQESLDE</sequence>
<name>A0A6J7I6U1_9ZZZZ</name>
<keyword evidence="6" id="KW-0573">Peptidoglycan synthesis</keyword>
<keyword evidence="7 10" id="KW-0472">Membrane</keyword>
<keyword evidence="5" id="KW-0133">Cell shape</keyword>
<keyword evidence="2" id="KW-0132">Cell division</keyword>
<keyword evidence="4" id="KW-0808">Transferase</keyword>
<evidence type="ECO:0000256" key="8">
    <source>
        <dbReference type="ARBA" id="ARBA00023306"/>
    </source>
</evidence>
<evidence type="ECO:0000256" key="1">
    <source>
        <dbReference type="ARBA" id="ARBA00022475"/>
    </source>
</evidence>